<reference evidence="2 3" key="1">
    <citation type="journal article" date="2015" name="Genome Biol. Evol.">
        <title>Phylogenomic analyses indicate that early fungi evolved digesting cell walls of algal ancestors of land plants.</title>
        <authorList>
            <person name="Chang Y."/>
            <person name="Wang S."/>
            <person name="Sekimoto S."/>
            <person name="Aerts A.L."/>
            <person name="Choi C."/>
            <person name="Clum A."/>
            <person name="LaButti K.M."/>
            <person name="Lindquist E.A."/>
            <person name="Yee Ngan C."/>
            <person name="Ohm R.A."/>
            <person name="Salamov A.A."/>
            <person name="Grigoriev I.V."/>
            <person name="Spatafora J.W."/>
            <person name="Berbee M.L."/>
        </authorList>
    </citation>
    <scope>NUCLEOTIDE SEQUENCE [LARGE SCALE GENOMIC DNA]</scope>
    <source>
        <strain evidence="2 3">JEL478</strain>
    </source>
</reference>
<evidence type="ECO:0000313" key="3">
    <source>
        <dbReference type="Proteomes" id="UP000070544"/>
    </source>
</evidence>
<dbReference type="Proteomes" id="UP000070544">
    <property type="component" value="Unassembled WGS sequence"/>
</dbReference>
<feature type="region of interest" description="Disordered" evidence="1">
    <location>
        <begin position="304"/>
        <end position="329"/>
    </location>
</feature>
<evidence type="ECO:0008006" key="4">
    <source>
        <dbReference type="Google" id="ProtNLM"/>
    </source>
</evidence>
<evidence type="ECO:0000256" key="1">
    <source>
        <dbReference type="SAM" id="MobiDB-lite"/>
    </source>
</evidence>
<accession>A0A139ADC5</accession>
<proteinExistence type="predicted"/>
<organism evidence="2 3">
    <name type="scientific">Gonapodya prolifera (strain JEL478)</name>
    <name type="common">Monoblepharis prolifera</name>
    <dbReference type="NCBI Taxonomy" id="1344416"/>
    <lineage>
        <taxon>Eukaryota</taxon>
        <taxon>Fungi</taxon>
        <taxon>Fungi incertae sedis</taxon>
        <taxon>Chytridiomycota</taxon>
        <taxon>Chytridiomycota incertae sedis</taxon>
        <taxon>Monoblepharidomycetes</taxon>
        <taxon>Monoblepharidales</taxon>
        <taxon>Gonapodyaceae</taxon>
        <taxon>Gonapodya</taxon>
    </lineage>
</organism>
<dbReference type="AlphaFoldDB" id="A0A139ADC5"/>
<gene>
    <name evidence="2" type="ORF">M427DRAFT_135805</name>
</gene>
<sequence length="414" mass="45410">MKAPRLRSVRAPSSGAITCITIARPRCQAPFAQLLAKPVHIAVSAQNYCASFRSFSSSQPPHTSRDDPDVSSYTSSPDAFPWQFPESPPRTVGHPPADPSWFQRNIVFPVVGVFTKMYCENFARGTFGAQYLENQFIVGAAQALTALGPAITQPNRDFLERACTPALSSALQSSLDRLARRTSADGAKEVEDTFSLAIHRVHDVRISEVWVTFGSSSPSVTEDGAGLTAAPKYRLRDRFRGFTVLEDSKSDTFLVRFMTLAWLLPSRSWLSGNKSSLEVVTDSAARGAVVTVDAEVDAEWEVSHVQRSRTMHGESGSKSSAEPSDDRDWESERVLVHARHRYPIILSLTTQHFIPPSAAASQNASPLSPPAALVEPEWKLADIDGLLASRVWEAQVESGRKANAQREEENDSEV</sequence>
<keyword evidence="3" id="KW-1185">Reference proteome</keyword>
<feature type="region of interest" description="Disordered" evidence="1">
    <location>
        <begin position="55"/>
        <end position="78"/>
    </location>
</feature>
<name>A0A139ADC5_GONPJ</name>
<dbReference type="EMBL" id="KQ965769">
    <property type="protein sequence ID" value="KXS14445.1"/>
    <property type="molecule type" value="Genomic_DNA"/>
</dbReference>
<dbReference type="OMA" id="CITIARP"/>
<protein>
    <recommendedName>
        <fullName evidence="4">Tim44-like domain-containing protein</fullName>
    </recommendedName>
</protein>
<evidence type="ECO:0000313" key="2">
    <source>
        <dbReference type="EMBL" id="KXS14445.1"/>
    </source>
</evidence>